<name>A0A923LK30_9FIRM</name>
<evidence type="ECO:0000256" key="4">
    <source>
        <dbReference type="RuleBase" id="RU361277"/>
    </source>
</evidence>
<evidence type="ECO:0000256" key="1">
    <source>
        <dbReference type="ARBA" id="ARBA00022723"/>
    </source>
</evidence>
<dbReference type="InterPro" id="IPR036291">
    <property type="entry name" value="NAD(P)-bd_dom_sf"/>
</dbReference>
<dbReference type="Gene3D" id="3.40.50.720">
    <property type="entry name" value="NAD(P)-binding Rossmann-like Domain"/>
    <property type="match status" value="1"/>
</dbReference>
<evidence type="ECO:0000259" key="5">
    <source>
        <dbReference type="Pfam" id="PF00107"/>
    </source>
</evidence>
<accession>A0A923LK30</accession>
<dbReference type="InterPro" id="IPR013149">
    <property type="entry name" value="ADH-like_C"/>
</dbReference>
<dbReference type="Gene3D" id="3.90.180.10">
    <property type="entry name" value="Medium-chain alcohol dehydrogenases, catalytic domain"/>
    <property type="match status" value="1"/>
</dbReference>
<keyword evidence="3" id="KW-0560">Oxidoreductase</keyword>
<comment type="caution">
    <text evidence="7">The sequence shown here is derived from an EMBL/GenBank/DDBJ whole genome shotgun (WGS) entry which is preliminary data.</text>
</comment>
<organism evidence="7 8">
    <name type="scientific">Mediterraneibacter hominis</name>
    <dbReference type="NCBI Taxonomy" id="2763054"/>
    <lineage>
        <taxon>Bacteria</taxon>
        <taxon>Bacillati</taxon>
        <taxon>Bacillota</taxon>
        <taxon>Clostridia</taxon>
        <taxon>Lachnospirales</taxon>
        <taxon>Lachnospiraceae</taxon>
        <taxon>Mediterraneibacter</taxon>
    </lineage>
</organism>
<dbReference type="Pfam" id="PF08240">
    <property type="entry name" value="ADH_N"/>
    <property type="match status" value="1"/>
</dbReference>
<keyword evidence="8" id="KW-1185">Reference proteome</keyword>
<comment type="similarity">
    <text evidence="4">Belongs to the zinc-containing alcohol dehydrogenase family.</text>
</comment>
<dbReference type="SUPFAM" id="SSF51735">
    <property type="entry name" value="NAD(P)-binding Rossmann-fold domains"/>
    <property type="match status" value="1"/>
</dbReference>
<dbReference type="PROSITE" id="PS00059">
    <property type="entry name" value="ADH_ZINC"/>
    <property type="match status" value="1"/>
</dbReference>
<dbReference type="GO" id="GO:0008270">
    <property type="term" value="F:zinc ion binding"/>
    <property type="evidence" value="ECO:0007669"/>
    <property type="project" value="InterPro"/>
</dbReference>
<feature type="domain" description="Alcohol dehydrogenase-like C-terminal" evidence="5">
    <location>
        <begin position="213"/>
        <end position="350"/>
    </location>
</feature>
<dbReference type="AlphaFoldDB" id="A0A923LK30"/>
<dbReference type="InterPro" id="IPR013154">
    <property type="entry name" value="ADH-like_N"/>
</dbReference>
<dbReference type="RefSeq" id="WP_186876184.1">
    <property type="nucleotide sequence ID" value="NZ_JACOPF010000002.1"/>
</dbReference>
<keyword evidence="2 4" id="KW-0862">Zinc</keyword>
<dbReference type="SUPFAM" id="SSF50129">
    <property type="entry name" value="GroES-like"/>
    <property type="match status" value="1"/>
</dbReference>
<evidence type="ECO:0000313" key="8">
    <source>
        <dbReference type="Proteomes" id="UP000652477"/>
    </source>
</evidence>
<dbReference type="EMBL" id="JACOPF010000002">
    <property type="protein sequence ID" value="MBC5689517.1"/>
    <property type="molecule type" value="Genomic_DNA"/>
</dbReference>
<dbReference type="InterPro" id="IPR011032">
    <property type="entry name" value="GroES-like_sf"/>
</dbReference>
<dbReference type="PANTHER" id="PTHR43401">
    <property type="entry name" value="L-THREONINE 3-DEHYDROGENASE"/>
    <property type="match status" value="1"/>
</dbReference>
<gene>
    <name evidence="7" type="ORF">H8S37_11365</name>
</gene>
<evidence type="ECO:0000313" key="7">
    <source>
        <dbReference type="EMBL" id="MBC5689517.1"/>
    </source>
</evidence>
<feature type="domain" description="Alcohol dehydrogenase-like N-terminal" evidence="6">
    <location>
        <begin position="29"/>
        <end position="166"/>
    </location>
</feature>
<dbReference type="InterPro" id="IPR002328">
    <property type="entry name" value="ADH_Zn_CS"/>
</dbReference>
<proteinExistence type="inferred from homology"/>
<dbReference type="InterPro" id="IPR050129">
    <property type="entry name" value="Zn_alcohol_dh"/>
</dbReference>
<reference evidence="7" key="1">
    <citation type="submission" date="2020-08" db="EMBL/GenBank/DDBJ databases">
        <title>Genome public.</title>
        <authorList>
            <person name="Liu C."/>
            <person name="Sun Q."/>
        </authorList>
    </citation>
    <scope>NUCLEOTIDE SEQUENCE</scope>
    <source>
        <strain evidence="7">NSJ-55</strain>
    </source>
</reference>
<evidence type="ECO:0000256" key="3">
    <source>
        <dbReference type="ARBA" id="ARBA00023002"/>
    </source>
</evidence>
<keyword evidence="1 4" id="KW-0479">Metal-binding</keyword>
<comment type="cofactor">
    <cofactor evidence="4">
        <name>Zn(2+)</name>
        <dbReference type="ChEBI" id="CHEBI:29105"/>
    </cofactor>
</comment>
<evidence type="ECO:0000256" key="2">
    <source>
        <dbReference type="ARBA" id="ARBA00022833"/>
    </source>
</evidence>
<sequence length="392" mass="43193">MTNKTGKTALNTGYYSMEVKEYPVPEAKEDGVVIEIETFCICGSDQHFVKLPGTHKGGAEGHEFMGKVISIGEKANKALHVYGGELKLGDRIVVYPHITCGKCDTCMKLGDGVCGVCDNDYIYGGVFDLDNSKEMNHDAEQWPHFKGGFSEYCYLYPGTYVWKVPEDMPGEIAALLDPCAVAMRAVEQVLTPIGGTGEGFSLSSRCLVIGAGAISIMTAMILKQMGAKQVVITDFFDEKLKMAKEIAGVDEAVNVADMTTEERVKKIIEITDGGADVVINAANHPSTCIEGMQMVRKCGYYVEIGNAMDFGAHHISEINIPDVVFSRNAHITSVVANTPQCFDRAFEFLKRWKELPFEKLITHRFTTLEEIIPVMKKMGDRDFIKAACTFEK</sequence>
<evidence type="ECO:0000259" key="6">
    <source>
        <dbReference type="Pfam" id="PF08240"/>
    </source>
</evidence>
<protein>
    <submittedName>
        <fullName evidence="7">Alcohol dehydrogenase catalytic domain-containing protein</fullName>
    </submittedName>
</protein>
<dbReference type="PANTHER" id="PTHR43401:SF2">
    <property type="entry name" value="L-THREONINE 3-DEHYDROGENASE"/>
    <property type="match status" value="1"/>
</dbReference>
<dbReference type="Pfam" id="PF00107">
    <property type="entry name" value="ADH_zinc_N"/>
    <property type="match status" value="1"/>
</dbReference>
<dbReference type="Proteomes" id="UP000652477">
    <property type="component" value="Unassembled WGS sequence"/>
</dbReference>
<dbReference type="GO" id="GO:0016491">
    <property type="term" value="F:oxidoreductase activity"/>
    <property type="evidence" value="ECO:0007669"/>
    <property type="project" value="UniProtKB-KW"/>
</dbReference>